<dbReference type="RefSeq" id="WP_214506792.1">
    <property type="nucleotide sequence ID" value="NZ_JAHEPS010000002.1"/>
</dbReference>
<feature type="signal peptide" evidence="2">
    <location>
        <begin position="1"/>
        <end position="21"/>
    </location>
</feature>
<dbReference type="EMBL" id="JAHEPS010000002">
    <property type="protein sequence ID" value="MBT1444619.1"/>
    <property type="molecule type" value="Genomic_DNA"/>
</dbReference>
<dbReference type="InterPro" id="IPR025392">
    <property type="entry name" value="DUF4124"/>
</dbReference>
<evidence type="ECO:0000256" key="1">
    <source>
        <dbReference type="SAM" id="MobiDB-lite"/>
    </source>
</evidence>
<proteinExistence type="predicted"/>
<feature type="domain" description="DUF4124" evidence="3">
    <location>
        <begin position="12"/>
        <end position="71"/>
    </location>
</feature>
<name>A0ABS5V4K1_9GAMM</name>
<feature type="chain" id="PRO_5046662856" evidence="2">
    <location>
        <begin position="22"/>
        <end position="155"/>
    </location>
</feature>
<gene>
    <name evidence="4" type="ORF">KJI95_08775</name>
</gene>
<keyword evidence="5" id="KW-1185">Reference proteome</keyword>
<reference evidence="4 5" key="1">
    <citation type="submission" date="2021-05" db="EMBL/GenBank/DDBJ databases">
        <title>Shewanella sp. JM162201.</title>
        <authorList>
            <person name="Xu S."/>
            <person name="Li A."/>
        </authorList>
    </citation>
    <scope>NUCLEOTIDE SEQUENCE [LARGE SCALE GENOMIC DNA]</scope>
    <source>
        <strain evidence="4 5">JM162201</strain>
    </source>
</reference>
<dbReference type="Proteomes" id="UP001195903">
    <property type="component" value="Unassembled WGS sequence"/>
</dbReference>
<keyword evidence="2" id="KW-0732">Signal</keyword>
<evidence type="ECO:0000259" key="3">
    <source>
        <dbReference type="Pfam" id="PF13511"/>
    </source>
</evidence>
<evidence type="ECO:0000256" key="2">
    <source>
        <dbReference type="SAM" id="SignalP"/>
    </source>
</evidence>
<protein>
    <submittedName>
        <fullName evidence="4">DUF4124 domain-containing protein</fullName>
    </submittedName>
</protein>
<accession>A0ABS5V4K1</accession>
<sequence length="155" mass="17445">MFNRYQLFALSLLLGSNMVAATTIYKWVDENGVTHYTEQPPEKDGKAQVIKAADIEQKRIGFESPKPQAKADEPQTDEQKNADLIRQQNAEQADAICEQAKQNQEVLENFNRVTRKDAGTNEPVVMTDEEREAALADSKKRVELFCKESGGKAKK</sequence>
<comment type="caution">
    <text evidence="4">The sequence shown here is derived from an EMBL/GenBank/DDBJ whole genome shotgun (WGS) entry which is preliminary data.</text>
</comment>
<organism evidence="4 5">
    <name type="scientific">Shewanella jiangmenensis</name>
    <dbReference type="NCBI Taxonomy" id="2837387"/>
    <lineage>
        <taxon>Bacteria</taxon>
        <taxon>Pseudomonadati</taxon>
        <taxon>Pseudomonadota</taxon>
        <taxon>Gammaproteobacteria</taxon>
        <taxon>Alteromonadales</taxon>
        <taxon>Shewanellaceae</taxon>
        <taxon>Shewanella</taxon>
    </lineage>
</organism>
<dbReference type="Pfam" id="PF13511">
    <property type="entry name" value="DUF4124"/>
    <property type="match status" value="1"/>
</dbReference>
<feature type="region of interest" description="Disordered" evidence="1">
    <location>
        <begin position="57"/>
        <end position="83"/>
    </location>
</feature>
<evidence type="ECO:0000313" key="4">
    <source>
        <dbReference type="EMBL" id="MBT1444619.1"/>
    </source>
</evidence>
<evidence type="ECO:0000313" key="5">
    <source>
        <dbReference type="Proteomes" id="UP001195903"/>
    </source>
</evidence>
<feature type="compositionally biased region" description="Basic and acidic residues" evidence="1">
    <location>
        <begin position="69"/>
        <end position="83"/>
    </location>
</feature>